<evidence type="ECO:0000313" key="1">
    <source>
        <dbReference type="Ensembl" id="ENSOSUP00000009285.1"/>
    </source>
</evidence>
<dbReference type="Ensembl" id="ENSOSUT00000009615.1">
    <property type="protein sequence ID" value="ENSOSUP00000009285.1"/>
    <property type="gene ID" value="ENSOSUG00000006827.1"/>
</dbReference>
<sequence>MRWKDQPFNPIPQISQMTMKESTRRLCSPRNSVTAAITWGSLKQPQQKAEVMMTQVGAMPTPENTFLAYLAFISTSIGWNPTGG</sequence>
<dbReference type="AlphaFoldDB" id="A0A8C8E8N6"/>
<reference evidence="1" key="2">
    <citation type="submission" date="2025-09" db="UniProtKB">
        <authorList>
            <consortium name="Ensembl"/>
        </authorList>
    </citation>
    <scope>IDENTIFICATION</scope>
</reference>
<reference evidence="1" key="1">
    <citation type="submission" date="2025-08" db="UniProtKB">
        <authorList>
            <consortium name="Ensembl"/>
        </authorList>
    </citation>
    <scope>IDENTIFICATION</scope>
</reference>
<name>A0A8C8E8N6_9STRI</name>
<accession>A0A8C8E8N6</accession>
<keyword evidence="2" id="KW-1185">Reference proteome</keyword>
<protein>
    <submittedName>
        <fullName evidence="1">Uncharacterized protein</fullName>
    </submittedName>
</protein>
<dbReference type="Proteomes" id="UP000694552">
    <property type="component" value="Unplaced"/>
</dbReference>
<organism evidence="1 2">
    <name type="scientific">Otus sunia</name>
    <name type="common">Oriental scops-owl</name>
    <dbReference type="NCBI Taxonomy" id="257818"/>
    <lineage>
        <taxon>Eukaryota</taxon>
        <taxon>Metazoa</taxon>
        <taxon>Chordata</taxon>
        <taxon>Craniata</taxon>
        <taxon>Vertebrata</taxon>
        <taxon>Euteleostomi</taxon>
        <taxon>Archelosauria</taxon>
        <taxon>Archosauria</taxon>
        <taxon>Dinosauria</taxon>
        <taxon>Saurischia</taxon>
        <taxon>Theropoda</taxon>
        <taxon>Coelurosauria</taxon>
        <taxon>Aves</taxon>
        <taxon>Neognathae</taxon>
        <taxon>Neoaves</taxon>
        <taxon>Telluraves</taxon>
        <taxon>Strigiformes</taxon>
        <taxon>Strigidae</taxon>
        <taxon>Otus</taxon>
    </lineage>
</organism>
<proteinExistence type="predicted"/>
<evidence type="ECO:0000313" key="2">
    <source>
        <dbReference type="Proteomes" id="UP000694552"/>
    </source>
</evidence>